<dbReference type="AlphaFoldDB" id="A0A9D1PV43"/>
<reference evidence="7" key="2">
    <citation type="submission" date="2021-04" db="EMBL/GenBank/DDBJ databases">
        <authorList>
            <person name="Gilroy R."/>
        </authorList>
    </citation>
    <scope>NUCLEOTIDE SEQUENCE</scope>
    <source>
        <strain evidence="7">Gambia11-129</strain>
    </source>
</reference>
<feature type="domain" description="Poly A polymerase head" evidence="5">
    <location>
        <begin position="49"/>
        <end position="168"/>
    </location>
</feature>
<gene>
    <name evidence="7" type="ORF">IAB12_06695</name>
</gene>
<accession>A0A9D1PV43</accession>
<reference evidence="7" key="1">
    <citation type="journal article" date="2021" name="PeerJ">
        <title>Extensive microbial diversity within the chicken gut microbiome revealed by metagenomics and culture.</title>
        <authorList>
            <person name="Gilroy R."/>
            <person name="Ravi A."/>
            <person name="Getino M."/>
            <person name="Pursley I."/>
            <person name="Horton D.L."/>
            <person name="Alikhan N.F."/>
            <person name="Baker D."/>
            <person name="Gharbi K."/>
            <person name="Hall N."/>
            <person name="Watson M."/>
            <person name="Adriaenssens E.M."/>
            <person name="Foster-Nyarko E."/>
            <person name="Jarju S."/>
            <person name="Secka A."/>
            <person name="Antonio M."/>
            <person name="Oren A."/>
            <person name="Chaudhuri R.R."/>
            <person name="La Ragione R."/>
            <person name="Hildebrand F."/>
            <person name="Pallen M.J."/>
        </authorList>
    </citation>
    <scope>NUCLEOTIDE SEQUENCE</scope>
    <source>
        <strain evidence="7">Gambia11-129</strain>
    </source>
</reference>
<dbReference type="PANTHER" id="PTHR43051:SF1">
    <property type="entry name" value="POLYNUCLEOTIDE ADENYLYLTRANSFERASE FAMILY PROTEIN"/>
    <property type="match status" value="1"/>
</dbReference>
<evidence type="ECO:0000313" key="8">
    <source>
        <dbReference type="Proteomes" id="UP000823936"/>
    </source>
</evidence>
<proteinExistence type="inferred from homology"/>
<dbReference type="EMBL" id="DXHU01000023">
    <property type="protein sequence ID" value="HIV99444.1"/>
    <property type="molecule type" value="Genomic_DNA"/>
</dbReference>
<evidence type="ECO:0000259" key="6">
    <source>
        <dbReference type="Pfam" id="PF12627"/>
    </source>
</evidence>
<comment type="similarity">
    <text evidence="3">Belongs to the tRNA nucleotidyltransferase/poly(A) polymerase family.</text>
</comment>
<dbReference type="PANTHER" id="PTHR43051">
    <property type="entry name" value="POLYNUCLEOTIDE ADENYLYLTRANSFERASE FAMILY PROTEIN"/>
    <property type="match status" value="1"/>
</dbReference>
<dbReference type="InterPro" id="IPR002646">
    <property type="entry name" value="PolA_pol_head_dom"/>
</dbReference>
<comment type="caution">
    <text evidence="7">The sequence shown here is derived from an EMBL/GenBank/DDBJ whole genome shotgun (WGS) entry which is preliminary data.</text>
</comment>
<keyword evidence="1 3" id="KW-0808">Transferase</keyword>
<evidence type="ECO:0000313" key="7">
    <source>
        <dbReference type="EMBL" id="HIV99444.1"/>
    </source>
</evidence>
<dbReference type="InterPro" id="IPR032828">
    <property type="entry name" value="PolyA_RNA-bd"/>
</dbReference>
<dbReference type="InterPro" id="IPR052191">
    <property type="entry name" value="tRNA_ntf/polyA_polymerase_I"/>
</dbReference>
<evidence type="ECO:0000259" key="5">
    <source>
        <dbReference type="Pfam" id="PF01743"/>
    </source>
</evidence>
<feature type="domain" description="tRNA nucleotidyltransferase/poly(A) polymerase RNA and SrmB- binding" evidence="6">
    <location>
        <begin position="195"/>
        <end position="254"/>
    </location>
</feature>
<feature type="region of interest" description="Disordered" evidence="4">
    <location>
        <begin position="360"/>
        <end position="394"/>
    </location>
</feature>
<dbReference type="SUPFAM" id="SSF81891">
    <property type="entry name" value="Poly A polymerase C-terminal region-like"/>
    <property type="match status" value="1"/>
</dbReference>
<dbReference type="GO" id="GO:0016779">
    <property type="term" value="F:nucleotidyltransferase activity"/>
    <property type="evidence" value="ECO:0007669"/>
    <property type="project" value="InterPro"/>
</dbReference>
<keyword evidence="3" id="KW-0694">RNA-binding</keyword>
<dbReference type="Pfam" id="PF01743">
    <property type="entry name" value="PolyA_pol"/>
    <property type="match status" value="1"/>
</dbReference>
<dbReference type="GO" id="GO:0000166">
    <property type="term" value="F:nucleotide binding"/>
    <property type="evidence" value="ECO:0007669"/>
    <property type="project" value="UniProtKB-KW"/>
</dbReference>
<dbReference type="GO" id="GO:0006396">
    <property type="term" value="P:RNA processing"/>
    <property type="evidence" value="ECO:0007669"/>
    <property type="project" value="InterPro"/>
</dbReference>
<dbReference type="InterPro" id="IPR043519">
    <property type="entry name" value="NT_sf"/>
</dbReference>
<dbReference type="GO" id="GO:0003723">
    <property type="term" value="F:RNA binding"/>
    <property type="evidence" value="ECO:0007669"/>
    <property type="project" value="UniProtKB-KW"/>
</dbReference>
<dbReference type="Proteomes" id="UP000823936">
    <property type="component" value="Unassembled WGS sequence"/>
</dbReference>
<keyword evidence="2" id="KW-0547">Nucleotide-binding</keyword>
<dbReference type="Gene3D" id="3.30.460.10">
    <property type="entry name" value="Beta Polymerase, domain 2"/>
    <property type="match status" value="1"/>
</dbReference>
<evidence type="ECO:0000256" key="1">
    <source>
        <dbReference type="ARBA" id="ARBA00022679"/>
    </source>
</evidence>
<protein>
    <submittedName>
        <fullName evidence="7">Poly(A) polymerase</fullName>
    </submittedName>
</protein>
<evidence type="ECO:0000256" key="2">
    <source>
        <dbReference type="ARBA" id="ARBA00022741"/>
    </source>
</evidence>
<evidence type="ECO:0000256" key="3">
    <source>
        <dbReference type="RuleBase" id="RU003953"/>
    </source>
</evidence>
<name>A0A9D1PV43_9SPIO</name>
<sequence>MFTKYIQEGDRQRAVAKIYSQNEHTIKSSQIDRDALWAIRKLQAEGFEAYIVGGAIRDLLLGRAPKDFDIATSASPRQVQKIFWNARIIGRRFRIVHLYFNHDKIIEVTTFRSDEENFEEGNNNIYGTIEQDSKRRDFSINSLYYNPRNYQLVDFNNALEDFRKKRIRSLIPLSYSFTEDPVRMIRAIKYHVTTGFDYERDVKKALKKNRGELEMVSTSRMTEEVNKILSSGCACEIFNELKKFKMLAYIIPSYSIYIDFPEVEKALKELDEYVRSSKKEGLPLEKSQMYFFLFRSLITLPFADSLNLDEKKKEVFRQLKIFLSPMTPPNYELERTASLILQAMGYKAKVQKKAVAASSARKKPGATLGRRSAAAEELSKSKRKKGGRGRNIVKEEVTIENAKSLAESHDV</sequence>
<dbReference type="CDD" id="cd05398">
    <property type="entry name" value="NT_ClassII-CCAase"/>
    <property type="match status" value="1"/>
</dbReference>
<organism evidence="7 8">
    <name type="scientific">Candidatus Ornithospirochaeta avicola</name>
    <dbReference type="NCBI Taxonomy" id="2840896"/>
    <lineage>
        <taxon>Bacteria</taxon>
        <taxon>Pseudomonadati</taxon>
        <taxon>Spirochaetota</taxon>
        <taxon>Spirochaetia</taxon>
        <taxon>Spirochaetales</taxon>
        <taxon>Spirochaetaceae</taxon>
        <taxon>Spirochaetaceae incertae sedis</taxon>
        <taxon>Candidatus Ornithospirochaeta</taxon>
    </lineage>
</organism>
<dbReference type="Pfam" id="PF12627">
    <property type="entry name" value="PolyA_pol_RNAbd"/>
    <property type="match status" value="1"/>
</dbReference>
<dbReference type="Gene3D" id="1.10.3090.10">
    <property type="entry name" value="cca-adding enzyme, domain 2"/>
    <property type="match status" value="1"/>
</dbReference>
<evidence type="ECO:0000256" key="4">
    <source>
        <dbReference type="SAM" id="MobiDB-lite"/>
    </source>
</evidence>
<dbReference type="SUPFAM" id="SSF81301">
    <property type="entry name" value="Nucleotidyltransferase"/>
    <property type="match status" value="1"/>
</dbReference>